<sequence length="539" mass="61218">MRKFIHVPLYFTEDNFLMKKETSRYLIGERKLNVKNDLSKQNELEETMPEVITLDDSMSSVASDSETYNLNDSLATPVQVKRRCNIKTPLKESLSPNEVIELKTHSTIKSSTSSSSLKEESPCLSEQQKMAMRIEDLTEDIKKKKMVMKTVDPATLPDRGIRLQMAVTSLEKDLKALRLLYERKFCNEVEIIEPQIPFLDSQNLPTKGEGTSNNGIFNNNSIGVTRGMDSVTMDALKNLHDSLKTLPAENVMAEQPEGLKISLMPHQSHGLAWMLWREQQTPPGGILADDMGLGKTLSMISLILKHKEDLENNINAVSESNDDPKGGTLVVCPTSLLGQWKTEVERRCKKYALSVYVYHGSDRSSKPRSLMRHDVVLTTYGIVMRECESISTKGASKKQDGPIHLVNWTRIILDEAHVVRNCKSKTSQAVICLKGTYRWALTGTPIHNKELDLFALIVFLRCSPFDRILVWRRWVDNKTAAGAQRMNMLMKSLMLRRTKDQLKTKGSLTCLPSREEHYTKIDLDNLEQMVYDQILVLTR</sequence>
<keyword evidence="7" id="KW-0347">Helicase</keyword>
<dbReference type="GO" id="GO:0016787">
    <property type="term" value="F:hydrolase activity"/>
    <property type="evidence" value="ECO:0007669"/>
    <property type="project" value="UniProtKB-KW"/>
</dbReference>
<dbReference type="SUPFAM" id="SSF52540">
    <property type="entry name" value="P-loop containing nucleoside triphosphate hydrolases"/>
    <property type="match status" value="1"/>
</dbReference>
<evidence type="ECO:0000256" key="7">
    <source>
        <dbReference type="ARBA" id="ARBA00022806"/>
    </source>
</evidence>
<dbReference type="GO" id="GO:0005634">
    <property type="term" value="C:nucleus"/>
    <property type="evidence" value="ECO:0007669"/>
    <property type="project" value="UniProtKB-SubCell"/>
</dbReference>
<keyword evidence="4" id="KW-0597">Phosphoprotein</keyword>
<dbReference type="SMART" id="SM00487">
    <property type="entry name" value="DEXDc"/>
    <property type="match status" value="1"/>
</dbReference>
<organism evidence="17 18">
    <name type="scientific">Ladona fulva</name>
    <name type="common">Scarce chaser dragonfly</name>
    <name type="synonym">Libellula fulva</name>
    <dbReference type="NCBI Taxonomy" id="123851"/>
    <lineage>
        <taxon>Eukaryota</taxon>
        <taxon>Metazoa</taxon>
        <taxon>Ecdysozoa</taxon>
        <taxon>Arthropoda</taxon>
        <taxon>Hexapoda</taxon>
        <taxon>Insecta</taxon>
        <taxon>Pterygota</taxon>
        <taxon>Palaeoptera</taxon>
        <taxon>Odonata</taxon>
        <taxon>Epiprocta</taxon>
        <taxon>Anisoptera</taxon>
        <taxon>Libelluloidea</taxon>
        <taxon>Libellulidae</taxon>
        <taxon>Ladona</taxon>
    </lineage>
</organism>
<evidence type="ECO:0000256" key="11">
    <source>
        <dbReference type="ARBA" id="ARBA00023163"/>
    </source>
</evidence>
<dbReference type="GO" id="GO:0006281">
    <property type="term" value="P:DNA repair"/>
    <property type="evidence" value="ECO:0007669"/>
    <property type="project" value="TreeGrafter"/>
</dbReference>
<dbReference type="InterPro" id="IPR038718">
    <property type="entry name" value="SNF2-like_sf"/>
</dbReference>
<keyword evidence="11" id="KW-0804">Transcription</keyword>
<evidence type="ECO:0000256" key="13">
    <source>
        <dbReference type="ARBA" id="ARBA00070113"/>
    </source>
</evidence>
<protein>
    <recommendedName>
        <fullName evidence="13">Transcription termination factor 2</fullName>
    </recommendedName>
    <alternativeName>
        <fullName evidence="15">RNA polymerase II termination factor</fullName>
    </alternativeName>
    <alternativeName>
        <fullName evidence="14">Transcription release factor 2</fullName>
    </alternativeName>
</protein>
<dbReference type="Pfam" id="PF00176">
    <property type="entry name" value="SNF2-rel_dom"/>
    <property type="match status" value="1"/>
</dbReference>
<accession>A0A8K0KQ73</accession>
<keyword evidence="8" id="KW-0067">ATP-binding</keyword>
<comment type="similarity">
    <text evidence="2">Belongs to the SNF2/RAD54 helicase family.</text>
</comment>
<dbReference type="FunFam" id="3.40.50.10810:FF:000043">
    <property type="entry name" value="Transcription termination factor 2"/>
    <property type="match status" value="1"/>
</dbReference>
<feature type="domain" description="Helicase ATP-binding" evidence="16">
    <location>
        <begin position="276"/>
        <end position="463"/>
    </location>
</feature>
<evidence type="ECO:0000256" key="9">
    <source>
        <dbReference type="ARBA" id="ARBA00023015"/>
    </source>
</evidence>
<evidence type="ECO:0000256" key="5">
    <source>
        <dbReference type="ARBA" id="ARBA00022741"/>
    </source>
</evidence>
<reference evidence="17" key="2">
    <citation type="submission" date="2017-10" db="EMBL/GenBank/DDBJ databases">
        <title>Ladona fulva Genome sequencing and assembly.</title>
        <authorList>
            <person name="Murali S."/>
            <person name="Richards S."/>
            <person name="Bandaranaike D."/>
            <person name="Bellair M."/>
            <person name="Blankenburg K."/>
            <person name="Chao H."/>
            <person name="Dinh H."/>
            <person name="Doddapaneni H."/>
            <person name="Dugan-Rocha S."/>
            <person name="Elkadiri S."/>
            <person name="Gnanaolivu R."/>
            <person name="Hernandez B."/>
            <person name="Skinner E."/>
            <person name="Javaid M."/>
            <person name="Lee S."/>
            <person name="Li M."/>
            <person name="Ming W."/>
            <person name="Munidasa M."/>
            <person name="Muniz J."/>
            <person name="Nguyen L."/>
            <person name="Hughes D."/>
            <person name="Osuji N."/>
            <person name="Pu L.-L."/>
            <person name="Puazo M."/>
            <person name="Qu C."/>
            <person name="Quiroz J."/>
            <person name="Raj R."/>
            <person name="Weissenberger G."/>
            <person name="Xin Y."/>
            <person name="Zou X."/>
            <person name="Han Y."/>
            <person name="Worley K."/>
            <person name="Muzny D."/>
            <person name="Gibbs R."/>
        </authorList>
    </citation>
    <scope>NUCLEOTIDE SEQUENCE</scope>
    <source>
        <strain evidence="17">Sampled in the wild</strain>
    </source>
</reference>
<dbReference type="GO" id="GO:0005524">
    <property type="term" value="F:ATP binding"/>
    <property type="evidence" value="ECO:0007669"/>
    <property type="project" value="UniProtKB-KW"/>
</dbReference>
<name>A0A8K0KQ73_LADFU</name>
<comment type="caution">
    <text evidence="17">The sequence shown here is derived from an EMBL/GenBank/DDBJ whole genome shotgun (WGS) entry which is preliminary data.</text>
</comment>
<evidence type="ECO:0000256" key="12">
    <source>
        <dbReference type="ARBA" id="ARBA00023242"/>
    </source>
</evidence>
<dbReference type="InterPro" id="IPR027417">
    <property type="entry name" value="P-loop_NTPase"/>
</dbReference>
<dbReference type="PANTHER" id="PTHR45626">
    <property type="entry name" value="TRANSCRIPTION TERMINATION FACTOR 2-RELATED"/>
    <property type="match status" value="1"/>
</dbReference>
<evidence type="ECO:0000256" key="6">
    <source>
        <dbReference type="ARBA" id="ARBA00022801"/>
    </source>
</evidence>
<dbReference type="GO" id="GO:0003677">
    <property type="term" value="F:DNA binding"/>
    <property type="evidence" value="ECO:0007669"/>
    <property type="project" value="UniProtKB-KW"/>
</dbReference>
<dbReference type="GO" id="GO:0008094">
    <property type="term" value="F:ATP-dependent activity, acting on DNA"/>
    <property type="evidence" value="ECO:0007669"/>
    <property type="project" value="UniProtKB-ARBA"/>
</dbReference>
<dbReference type="InterPro" id="IPR000330">
    <property type="entry name" value="SNF2_N"/>
</dbReference>
<dbReference type="GO" id="GO:0006353">
    <property type="term" value="P:DNA-templated transcription termination"/>
    <property type="evidence" value="ECO:0007669"/>
    <property type="project" value="UniProtKB-KW"/>
</dbReference>
<dbReference type="Gene3D" id="3.40.50.10810">
    <property type="entry name" value="Tandem AAA-ATPase domain"/>
    <property type="match status" value="1"/>
</dbReference>
<keyword evidence="5" id="KW-0547">Nucleotide-binding</keyword>
<evidence type="ECO:0000313" key="17">
    <source>
        <dbReference type="EMBL" id="KAG8239005.1"/>
    </source>
</evidence>
<dbReference type="Proteomes" id="UP000792457">
    <property type="component" value="Unassembled WGS sequence"/>
</dbReference>
<comment type="subcellular location">
    <subcellularLocation>
        <location evidence="1">Nucleus</location>
    </subcellularLocation>
</comment>
<dbReference type="InterPro" id="IPR014001">
    <property type="entry name" value="Helicase_ATP-bd"/>
</dbReference>
<dbReference type="AlphaFoldDB" id="A0A8K0KQ73"/>
<reference evidence="17" key="1">
    <citation type="submission" date="2013-04" db="EMBL/GenBank/DDBJ databases">
        <authorList>
            <person name="Qu J."/>
            <person name="Murali S.C."/>
            <person name="Bandaranaike D."/>
            <person name="Bellair M."/>
            <person name="Blankenburg K."/>
            <person name="Chao H."/>
            <person name="Dinh H."/>
            <person name="Doddapaneni H."/>
            <person name="Downs B."/>
            <person name="Dugan-Rocha S."/>
            <person name="Elkadiri S."/>
            <person name="Gnanaolivu R.D."/>
            <person name="Hernandez B."/>
            <person name="Javaid M."/>
            <person name="Jayaseelan J.C."/>
            <person name="Lee S."/>
            <person name="Li M."/>
            <person name="Ming W."/>
            <person name="Munidasa M."/>
            <person name="Muniz J."/>
            <person name="Nguyen L."/>
            <person name="Ongeri F."/>
            <person name="Osuji N."/>
            <person name="Pu L.-L."/>
            <person name="Puazo M."/>
            <person name="Qu C."/>
            <person name="Quiroz J."/>
            <person name="Raj R."/>
            <person name="Weissenberger G."/>
            <person name="Xin Y."/>
            <person name="Zou X."/>
            <person name="Han Y."/>
            <person name="Richards S."/>
            <person name="Worley K."/>
            <person name="Muzny D."/>
            <person name="Gibbs R."/>
        </authorList>
    </citation>
    <scope>NUCLEOTIDE SEQUENCE</scope>
    <source>
        <strain evidence="17">Sampled in the wild</strain>
    </source>
</reference>
<keyword evidence="6" id="KW-0378">Hydrolase</keyword>
<dbReference type="PROSITE" id="PS51192">
    <property type="entry name" value="HELICASE_ATP_BIND_1"/>
    <property type="match status" value="1"/>
</dbReference>
<keyword evidence="12" id="KW-0539">Nucleus</keyword>
<proteinExistence type="inferred from homology"/>
<dbReference type="OrthoDB" id="423559at2759"/>
<evidence type="ECO:0000256" key="15">
    <source>
        <dbReference type="ARBA" id="ARBA00082628"/>
    </source>
</evidence>
<evidence type="ECO:0000256" key="10">
    <source>
        <dbReference type="ARBA" id="ARBA00023125"/>
    </source>
</evidence>
<evidence type="ECO:0000256" key="8">
    <source>
        <dbReference type="ARBA" id="ARBA00022840"/>
    </source>
</evidence>
<evidence type="ECO:0000256" key="4">
    <source>
        <dbReference type="ARBA" id="ARBA00022553"/>
    </source>
</evidence>
<dbReference type="GO" id="GO:0004386">
    <property type="term" value="F:helicase activity"/>
    <property type="evidence" value="ECO:0007669"/>
    <property type="project" value="UniProtKB-KW"/>
</dbReference>
<gene>
    <name evidence="17" type="ORF">J437_LFUL005062</name>
</gene>
<dbReference type="EMBL" id="KZ309484">
    <property type="protein sequence ID" value="KAG8239005.1"/>
    <property type="molecule type" value="Genomic_DNA"/>
</dbReference>
<keyword evidence="18" id="KW-1185">Reference proteome</keyword>
<evidence type="ECO:0000313" key="18">
    <source>
        <dbReference type="Proteomes" id="UP000792457"/>
    </source>
</evidence>
<dbReference type="GO" id="GO:0005737">
    <property type="term" value="C:cytoplasm"/>
    <property type="evidence" value="ECO:0007669"/>
    <property type="project" value="UniProtKB-ARBA"/>
</dbReference>
<evidence type="ECO:0000256" key="2">
    <source>
        <dbReference type="ARBA" id="ARBA00007025"/>
    </source>
</evidence>
<evidence type="ECO:0000256" key="3">
    <source>
        <dbReference type="ARBA" id="ARBA00022472"/>
    </source>
</evidence>
<evidence type="ECO:0000259" key="16">
    <source>
        <dbReference type="PROSITE" id="PS51192"/>
    </source>
</evidence>
<evidence type="ECO:0000256" key="1">
    <source>
        <dbReference type="ARBA" id="ARBA00004123"/>
    </source>
</evidence>
<dbReference type="PANTHER" id="PTHR45626:SF50">
    <property type="entry name" value="TRANSCRIPTION TERMINATION FACTOR 2"/>
    <property type="match status" value="1"/>
</dbReference>
<keyword evidence="3" id="KW-0806">Transcription termination</keyword>
<dbReference type="InterPro" id="IPR050628">
    <property type="entry name" value="SNF2_RAD54_helicase_TF"/>
</dbReference>
<keyword evidence="10" id="KW-0238">DNA-binding</keyword>
<evidence type="ECO:0000256" key="14">
    <source>
        <dbReference type="ARBA" id="ARBA00079067"/>
    </source>
</evidence>
<keyword evidence="9" id="KW-0805">Transcription regulation</keyword>